<organism evidence="1 2">
    <name type="scientific">Steinernema glaseri</name>
    <dbReference type="NCBI Taxonomy" id="37863"/>
    <lineage>
        <taxon>Eukaryota</taxon>
        <taxon>Metazoa</taxon>
        <taxon>Ecdysozoa</taxon>
        <taxon>Nematoda</taxon>
        <taxon>Chromadorea</taxon>
        <taxon>Rhabditida</taxon>
        <taxon>Tylenchina</taxon>
        <taxon>Panagrolaimomorpha</taxon>
        <taxon>Strongyloidoidea</taxon>
        <taxon>Steinernematidae</taxon>
        <taxon>Steinernema</taxon>
    </lineage>
</organism>
<dbReference type="WBParaSite" id="L893_g441.t1">
    <property type="protein sequence ID" value="L893_g441.t1"/>
    <property type="gene ID" value="L893_g441"/>
</dbReference>
<reference evidence="2" key="1">
    <citation type="submission" date="2016-11" db="UniProtKB">
        <authorList>
            <consortium name="WormBaseParasite"/>
        </authorList>
    </citation>
    <scope>IDENTIFICATION</scope>
</reference>
<protein>
    <submittedName>
        <fullName evidence="2">Uncharacterized protein</fullName>
    </submittedName>
</protein>
<evidence type="ECO:0000313" key="1">
    <source>
        <dbReference type="Proteomes" id="UP000095287"/>
    </source>
</evidence>
<accession>A0A1I8ADS3</accession>
<proteinExistence type="predicted"/>
<name>A0A1I8ADS3_9BILA</name>
<evidence type="ECO:0000313" key="2">
    <source>
        <dbReference type="WBParaSite" id="L893_g441.t1"/>
    </source>
</evidence>
<sequence>MAILQEELHFAIPGNFRTWTRRMKTADSKKLTCSELLGRIMEIPNTDVDLGIVDNKASSFECFKSQCVTQNSSKQIP</sequence>
<dbReference type="Proteomes" id="UP000095287">
    <property type="component" value="Unplaced"/>
</dbReference>
<keyword evidence="1" id="KW-1185">Reference proteome</keyword>
<dbReference type="AlphaFoldDB" id="A0A1I8ADS3"/>